<proteinExistence type="predicted"/>
<protein>
    <submittedName>
        <fullName evidence="1">Uncharacterized protein</fullName>
    </submittedName>
</protein>
<accession>A0AAU6VZ30</accession>
<evidence type="ECO:0000313" key="1">
    <source>
        <dbReference type="EMBL" id="XAI69695.1"/>
    </source>
</evidence>
<organism evidence="1">
    <name type="scientific">Pseudomonas phage Arace01</name>
    <dbReference type="NCBI Taxonomy" id="3138526"/>
    <lineage>
        <taxon>Viruses</taxon>
    </lineage>
</organism>
<dbReference type="EMBL" id="PP179312">
    <property type="protein sequence ID" value="XAI69695.1"/>
    <property type="molecule type" value="Genomic_DNA"/>
</dbReference>
<name>A0AAU6VZ30_9VIRU</name>
<reference evidence="1" key="1">
    <citation type="journal article" date="2024" name="J. Gen. Virol.">
        <title>Novel phages of Pseudomonas syringae unveil numerous potential auxiliary metabolic genes.</title>
        <authorList>
            <person name="Feltin C."/>
            <person name="Garneau J.R."/>
            <person name="Morris C.E."/>
            <person name="Berard A."/>
            <person name="Torres-Barcelo C."/>
        </authorList>
    </citation>
    <scope>NUCLEOTIDE SEQUENCE</scope>
</reference>
<sequence length="70" mass="7816">MEESEAVAQLRKIIRTYGAGKATKLLTDAAVLETEGMHDDAVIHRDVASLERCCEDMLNNHMLRQMSGKL</sequence>
<gene>
    <name evidence="1" type="ORF">Arace01_00027</name>
</gene>